<dbReference type="EMBL" id="CYRY02047197">
    <property type="protein sequence ID" value="VCX43141.1"/>
    <property type="molecule type" value="Genomic_DNA"/>
</dbReference>
<reference evidence="1 2" key="1">
    <citation type="submission" date="2018-10" db="EMBL/GenBank/DDBJ databases">
        <authorList>
            <person name="Ekblom R."/>
            <person name="Jareborg N."/>
        </authorList>
    </citation>
    <scope>NUCLEOTIDE SEQUENCE [LARGE SCALE GENOMIC DNA]</scope>
    <source>
        <tissue evidence="1">Muscle</tissue>
    </source>
</reference>
<keyword evidence="2" id="KW-1185">Reference proteome</keyword>
<proteinExistence type="predicted"/>
<evidence type="ECO:0000313" key="1">
    <source>
        <dbReference type="EMBL" id="VCX43141.1"/>
    </source>
</evidence>
<gene>
    <name evidence="1" type="ORF">BN2614_LOCUS2</name>
</gene>
<name>A0A9X9QB66_GULGU</name>
<organism evidence="1 2">
    <name type="scientific">Gulo gulo</name>
    <name type="common">Wolverine</name>
    <name type="synonym">Gluton</name>
    <dbReference type="NCBI Taxonomy" id="48420"/>
    <lineage>
        <taxon>Eukaryota</taxon>
        <taxon>Metazoa</taxon>
        <taxon>Chordata</taxon>
        <taxon>Craniata</taxon>
        <taxon>Vertebrata</taxon>
        <taxon>Euteleostomi</taxon>
        <taxon>Mammalia</taxon>
        <taxon>Eutheria</taxon>
        <taxon>Laurasiatheria</taxon>
        <taxon>Carnivora</taxon>
        <taxon>Caniformia</taxon>
        <taxon>Musteloidea</taxon>
        <taxon>Mustelidae</taxon>
        <taxon>Guloninae</taxon>
        <taxon>Gulo</taxon>
    </lineage>
</organism>
<evidence type="ECO:0000313" key="2">
    <source>
        <dbReference type="Proteomes" id="UP000269945"/>
    </source>
</evidence>
<accession>A0A9X9QB66</accession>
<sequence length="123" mass="14003">MEGRVEEAKNSIHRMYKKLLTPGSTYPPHTARAGRVCGYKTSWKKALERLISYHAPHPRPALHLKPTPMTARPCPQRCDCRSFHSLELMAAIRRCQIPGTLANCRCNEMDCWGELLPCEPSFP</sequence>
<dbReference type="Proteomes" id="UP000269945">
    <property type="component" value="Unassembled WGS sequence"/>
</dbReference>
<protein>
    <submittedName>
        <fullName evidence="1">Uncharacterized protein</fullName>
    </submittedName>
</protein>
<comment type="caution">
    <text evidence="1">The sequence shown here is derived from an EMBL/GenBank/DDBJ whole genome shotgun (WGS) entry which is preliminary data.</text>
</comment>
<dbReference type="AlphaFoldDB" id="A0A9X9QB66"/>